<proteinExistence type="predicted"/>
<dbReference type="EMBL" id="JARKNE010000012">
    <property type="protein sequence ID" value="KAK5775432.1"/>
    <property type="molecule type" value="Genomic_DNA"/>
</dbReference>
<keyword evidence="2" id="KW-1185">Reference proteome</keyword>
<comment type="caution">
    <text evidence="1">The sequence shown here is derived from an EMBL/GenBank/DDBJ whole genome shotgun (WGS) entry which is preliminary data.</text>
</comment>
<evidence type="ECO:0000313" key="2">
    <source>
        <dbReference type="Proteomes" id="UP001358586"/>
    </source>
</evidence>
<evidence type="ECO:0000313" key="1">
    <source>
        <dbReference type="EMBL" id="KAK5775432.1"/>
    </source>
</evidence>
<sequence length="113" mass="13287">MWEEFVEIAHCYMLPSMTKTLYKQLESYKTAKVILDKLEDMFRGQSMLAQQSIITSLMNAQQKARHSGQRPYDHSYGLLCQSRRQRDQFGPKHPNRDGATMLFQGFYWLTSCL</sequence>
<reference evidence="1 2" key="1">
    <citation type="submission" date="2023-03" db="EMBL/GenBank/DDBJ databases">
        <title>WGS of Gossypium arboreum.</title>
        <authorList>
            <person name="Yu D."/>
        </authorList>
    </citation>
    <scope>NUCLEOTIDE SEQUENCE [LARGE SCALE GENOMIC DNA]</scope>
    <source>
        <tissue evidence="1">Leaf</tissue>
    </source>
</reference>
<accession>A0ABR0MNL9</accession>
<dbReference type="Proteomes" id="UP001358586">
    <property type="component" value="Chromosome 12"/>
</dbReference>
<gene>
    <name evidence="1" type="ORF">PVK06_043325</name>
</gene>
<organism evidence="1 2">
    <name type="scientific">Gossypium arboreum</name>
    <name type="common">Tree cotton</name>
    <name type="synonym">Gossypium nanking</name>
    <dbReference type="NCBI Taxonomy" id="29729"/>
    <lineage>
        <taxon>Eukaryota</taxon>
        <taxon>Viridiplantae</taxon>
        <taxon>Streptophyta</taxon>
        <taxon>Embryophyta</taxon>
        <taxon>Tracheophyta</taxon>
        <taxon>Spermatophyta</taxon>
        <taxon>Magnoliopsida</taxon>
        <taxon>eudicotyledons</taxon>
        <taxon>Gunneridae</taxon>
        <taxon>Pentapetalae</taxon>
        <taxon>rosids</taxon>
        <taxon>malvids</taxon>
        <taxon>Malvales</taxon>
        <taxon>Malvaceae</taxon>
        <taxon>Malvoideae</taxon>
        <taxon>Gossypium</taxon>
    </lineage>
</organism>
<protein>
    <submittedName>
        <fullName evidence="1">Uncharacterized protein</fullName>
    </submittedName>
</protein>
<name>A0ABR0MNL9_GOSAR</name>